<feature type="transmembrane region" description="Helical" evidence="6">
    <location>
        <begin position="143"/>
        <end position="164"/>
    </location>
</feature>
<comment type="subcellular location">
    <subcellularLocation>
        <location evidence="1">Membrane</location>
        <topology evidence="1">Multi-pass membrane protein</topology>
    </subcellularLocation>
</comment>
<evidence type="ECO:0000256" key="3">
    <source>
        <dbReference type="ARBA" id="ARBA00022692"/>
    </source>
</evidence>
<evidence type="ECO:0000256" key="5">
    <source>
        <dbReference type="ARBA" id="ARBA00023136"/>
    </source>
</evidence>
<feature type="domain" description="Major facilitator superfamily (MFS) profile" evidence="7">
    <location>
        <begin position="47"/>
        <end position="515"/>
    </location>
</feature>
<dbReference type="eggNOG" id="KOG0254">
    <property type="taxonomic scope" value="Eukaryota"/>
</dbReference>
<dbReference type="SUPFAM" id="SSF103473">
    <property type="entry name" value="MFS general substrate transporter"/>
    <property type="match status" value="1"/>
</dbReference>
<evidence type="ECO:0000256" key="1">
    <source>
        <dbReference type="ARBA" id="ARBA00004141"/>
    </source>
</evidence>
<dbReference type="PRINTS" id="PR01036">
    <property type="entry name" value="TCRTETB"/>
</dbReference>
<dbReference type="InterPro" id="IPR036259">
    <property type="entry name" value="MFS_trans_sf"/>
</dbReference>
<evidence type="ECO:0000256" key="2">
    <source>
        <dbReference type="ARBA" id="ARBA00007520"/>
    </source>
</evidence>
<comment type="similarity">
    <text evidence="2">Belongs to the major facilitator superfamily. TCR/Tet family.</text>
</comment>
<dbReference type="GO" id="GO:0005886">
    <property type="term" value="C:plasma membrane"/>
    <property type="evidence" value="ECO:0007669"/>
    <property type="project" value="TreeGrafter"/>
</dbReference>
<sequence length="533" mass="57826">MADTMKPSTQDKVVVEGTAAVEDVERLDTHASTFEPPPMRPWQRRVLILSLCLSLFLGALDMTIIATALPTIANHLNVTSREYAWIGSSYTLATTASTPVWVKISDIFGRKSSILVAVSIFMVGSLVSALANSSVSLLAGRVVQGLGGGGSIVLVTVIIGDVFALADRPKYYGLTGIAFALASAIGPVLGGAFTDGIGWRWCFYINLPFDGVVLVLLFFTLNVAIEKESLANGIRSIDWTGFLLIIGGTICFLYGLETGSSGLLPWKSATVILLVVFGATILVLFMVWEAKFAKNPLIPFRIFQKRTSVASFVVACFHSFVFISFDFFLPLYYQVVLGFSPLISGITLFALIIPMSISTFFGGFYVRKTGDYRALIFMGTILLTLGTGLFIDLGVSKSWVRIIIFEVVAGVGAGVLFQSPMIALQSHLRQSDIAAAMSAFSFLRNLSTSVSIVIGTVLIQQTLHSDSLTTAIDNSSTAVEDKKLYVHGLRNMWIFYTCMASLTIAATCFIKPKVLKKKESQEEVTDIETSTEK</sequence>
<dbReference type="PANTHER" id="PTHR23501:SF102">
    <property type="entry name" value="DRUG TRANSPORTER, PUTATIVE (AFU_ORTHOLOGUE AFUA_3G08530)-RELATED"/>
    <property type="match status" value="1"/>
</dbReference>
<feature type="transmembrane region" description="Helical" evidence="6">
    <location>
        <begin position="114"/>
        <end position="131"/>
    </location>
</feature>
<feature type="transmembrane region" description="Helical" evidence="6">
    <location>
        <begin position="171"/>
        <end position="193"/>
    </location>
</feature>
<keyword evidence="9" id="KW-1185">Reference proteome</keyword>
<feature type="transmembrane region" description="Helical" evidence="6">
    <location>
        <begin position="309"/>
        <end position="333"/>
    </location>
</feature>
<dbReference type="Gene3D" id="1.20.1720.10">
    <property type="entry name" value="Multidrug resistance protein D"/>
    <property type="match status" value="1"/>
</dbReference>
<dbReference type="HOGENOM" id="CLU_000960_22_0_1"/>
<feature type="transmembrane region" description="Helical" evidence="6">
    <location>
        <begin position="438"/>
        <end position="459"/>
    </location>
</feature>
<dbReference type="GO" id="GO:0022857">
    <property type="term" value="F:transmembrane transporter activity"/>
    <property type="evidence" value="ECO:0007669"/>
    <property type="project" value="InterPro"/>
</dbReference>
<feature type="transmembrane region" description="Helical" evidence="6">
    <location>
        <begin position="268"/>
        <end position="288"/>
    </location>
</feature>
<evidence type="ECO:0000256" key="4">
    <source>
        <dbReference type="ARBA" id="ARBA00022989"/>
    </source>
</evidence>
<evidence type="ECO:0000259" key="7">
    <source>
        <dbReference type="PROSITE" id="PS50850"/>
    </source>
</evidence>
<organism evidence="8 9">
    <name type="scientific">Penicillium oxalicum (strain 114-2 / CGMCC 5302)</name>
    <name type="common">Penicillium decumbens</name>
    <dbReference type="NCBI Taxonomy" id="933388"/>
    <lineage>
        <taxon>Eukaryota</taxon>
        <taxon>Fungi</taxon>
        <taxon>Dikarya</taxon>
        <taxon>Ascomycota</taxon>
        <taxon>Pezizomycotina</taxon>
        <taxon>Eurotiomycetes</taxon>
        <taxon>Eurotiomycetidae</taxon>
        <taxon>Eurotiales</taxon>
        <taxon>Aspergillaceae</taxon>
        <taxon>Penicillium</taxon>
    </lineage>
</organism>
<dbReference type="CDD" id="cd17502">
    <property type="entry name" value="MFS_Azr1_MDR_like"/>
    <property type="match status" value="1"/>
</dbReference>
<feature type="transmembrane region" description="Helical" evidence="6">
    <location>
        <begin position="374"/>
        <end position="393"/>
    </location>
</feature>
<keyword evidence="4 6" id="KW-1133">Transmembrane helix</keyword>
<protein>
    <recommendedName>
        <fullName evidence="7">Major facilitator superfamily (MFS) profile domain-containing protein</fullName>
    </recommendedName>
</protein>
<feature type="transmembrane region" description="Helical" evidence="6">
    <location>
        <begin position="399"/>
        <end position="417"/>
    </location>
</feature>
<gene>
    <name evidence="8" type="ORF">PDE_01723</name>
</gene>
<accession>S7Z996</accession>
<feature type="transmembrane region" description="Helical" evidence="6">
    <location>
        <begin position="46"/>
        <end position="71"/>
    </location>
</feature>
<dbReference type="OrthoDB" id="10021397at2759"/>
<feature type="transmembrane region" description="Helical" evidence="6">
    <location>
        <begin position="83"/>
        <end position="102"/>
    </location>
</feature>
<proteinExistence type="inferred from homology"/>
<keyword evidence="3 6" id="KW-0812">Transmembrane</keyword>
<dbReference type="PROSITE" id="PS50850">
    <property type="entry name" value="MFS"/>
    <property type="match status" value="1"/>
</dbReference>
<feature type="transmembrane region" description="Helical" evidence="6">
    <location>
        <begin position="493"/>
        <end position="510"/>
    </location>
</feature>
<dbReference type="PhylomeDB" id="S7Z996"/>
<evidence type="ECO:0000313" key="8">
    <source>
        <dbReference type="EMBL" id="EPS26784.1"/>
    </source>
</evidence>
<evidence type="ECO:0000313" key="9">
    <source>
        <dbReference type="Proteomes" id="UP000019376"/>
    </source>
</evidence>
<keyword evidence="5 6" id="KW-0472">Membrane</keyword>
<dbReference type="EMBL" id="KB644409">
    <property type="protein sequence ID" value="EPS26784.1"/>
    <property type="molecule type" value="Genomic_DNA"/>
</dbReference>
<feature type="transmembrane region" description="Helical" evidence="6">
    <location>
        <begin position="237"/>
        <end position="256"/>
    </location>
</feature>
<dbReference type="Gene3D" id="1.20.1250.20">
    <property type="entry name" value="MFS general substrate transporter like domains"/>
    <property type="match status" value="1"/>
</dbReference>
<dbReference type="AlphaFoldDB" id="S7Z996"/>
<dbReference type="Pfam" id="PF07690">
    <property type="entry name" value="MFS_1"/>
    <property type="match status" value="1"/>
</dbReference>
<feature type="transmembrane region" description="Helical" evidence="6">
    <location>
        <begin position="339"/>
        <end position="362"/>
    </location>
</feature>
<dbReference type="InterPro" id="IPR011701">
    <property type="entry name" value="MFS"/>
</dbReference>
<feature type="transmembrane region" description="Helical" evidence="6">
    <location>
        <begin position="205"/>
        <end position="225"/>
    </location>
</feature>
<name>S7Z996_PENO1</name>
<dbReference type="Proteomes" id="UP000019376">
    <property type="component" value="Unassembled WGS sequence"/>
</dbReference>
<dbReference type="PANTHER" id="PTHR23501">
    <property type="entry name" value="MAJOR FACILITATOR SUPERFAMILY"/>
    <property type="match status" value="1"/>
</dbReference>
<reference evidence="8 9" key="1">
    <citation type="journal article" date="2013" name="PLoS ONE">
        <title>Genomic and secretomic analyses reveal unique features of the lignocellulolytic enzyme system of Penicillium decumbens.</title>
        <authorList>
            <person name="Liu G."/>
            <person name="Zhang L."/>
            <person name="Wei X."/>
            <person name="Zou G."/>
            <person name="Qin Y."/>
            <person name="Ma L."/>
            <person name="Li J."/>
            <person name="Zheng H."/>
            <person name="Wang S."/>
            <person name="Wang C."/>
            <person name="Xun L."/>
            <person name="Zhao G.-P."/>
            <person name="Zhou Z."/>
            <person name="Qu Y."/>
        </authorList>
    </citation>
    <scope>NUCLEOTIDE SEQUENCE [LARGE SCALE GENOMIC DNA]</scope>
    <source>
        <strain evidence="9">114-2 / CGMCC 5302</strain>
    </source>
</reference>
<evidence type="ECO:0000256" key="6">
    <source>
        <dbReference type="SAM" id="Phobius"/>
    </source>
</evidence>
<dbReference type="InterPro" id="IPR020846">
    <property type="entry name" value="MFS_dom"/>
</dbReference>